<evidence type="ECO:0000313" key="2">
    <source>
        <dbReference type="EMBL" id="CAB0006267.1"/>
    </source>
</evidence>
<dbReference type="EMBL" id="CADCXU010017508">
    <property type="protein sequence ID" value="CAB0006266.1"/>
    <property type="molecule type" value="Genomic_DNA"/>
</dbReference>
<protein>
    <submittedName>
        <fullName evidence="1">Uncharacterized protein</fullName>
    </submittedName>
</protein>
<accession>A0A6H5GR43</accession>
<dbReference type="Proteomes" id="UP000479000">
    <property type="component" value="Unassembled WGS sequence"/>
</dbReference>
<reference evidence="1 3" key="1">
    <citation type="submission" date="2020-02" db="EMBL/GenBank/DDBJ databases">
        <authorList>
            <person name="Ferguson B K."/>
        </authorList>
    </citation>
    <scope>NUCLEOTIDE SEQUENCE [LARGE SCALE GENOMIC DNA]</scope>
</reference>
<gene>
    <name evidence="1" type="ORF">NTEN_LOCUS11743</name>
    <name evidence="2" type="ORF">NTEN_LOCUS11744</name>
</gene>
<evidence type="ECO:0000313" key="3">
    <source>
        <dbReference type="Proteomes" id="UP000479000"/>
    </source>
</evidence>
<proteinExistence type="predicted"/>
<name>A0A6H5GR43_9HEMI</name>
<keyword evidence="3" id="KW-1185">Reference proteome</keyword>
<dbReference type="EMBL" id="CADCXU010017509">
    <property type="protein sequence ID" value="CAB0006267.1"/>
    <property type="molecule type" value="Genomic_DNA"/>
</dbReference>
<sequence length="114" mass="12791">MDAIGDRIAISTWSSLIEFVYNLKRWLLADNRSCPGRALPPSRRGSELVRTCRSSLPAVMYCDTQPLEERDGFEYKFIVKGGCKPAFVWPSPVEDIFVRPGVPVRAIGELTMNA</sequence>
<dbReference type="AlphaFoldDB" id="A0A6H5GR43"/>
<evidence type="ECO:0000313" key="1">
    <source>
        <dbReference type="EMBL" id="CAB0006266.1"/>
    </source>
</evidence>
<organism evidence="1 3">
    <name type="scientific">Nesidiocoris tenuis</name>
    <dbReference type="NCBI Taxonomy" id="355587"/>
    <lineage>
        <taxon>Eukaryota</taxon>
        <taxon>Metazoa</taxon>
        <taxon>Ecdysozoa</taxon>
        <taxon>Arthropoda</taxon>
        <taxon>Hexapoda</taxon>
        <taxon>Insecta</taxon>
        <taxon>Pterygota</taxon>
        <taxon>Neoptera</taxon>
        <taxon>Paraneoptera</taxon>
        <taxon>Hemiptera</taxon>
        <taxon>Heteroptera</taxon>
        <taxon>Panheteroptera</taxon>
        <taxon>Cimicomorpha</taxon>
        <taxon>Miridae</taxon>
        <taxon>Dicyphina</taxon>
        <taxon>Nesidiocoris</taxon>
    </lineage>
</organism>